<evidence type="ECO:0000259" key="2">
    <source>
        <dbReference type="PROSITE" id="PS50110"/>
    </source>
</evidence>
<dbReference type="Proteomes" id="UP001144352">
    <property type="component" value="Unassembled WGS sequence"/>
</dbReference>
<sequence>MRDLGILVVDKNPDITEMIERLFGHFDVKAECVPNMFSALERLTSCFYNTMVIRFDLPNISGEELSNGIRVLYPALNMVLIIGDTPNDIMKLILDPTVYEVSETVCNPCNFGDMLLTLFNNENGKTYVLR</sequence>
<reference evidence="3" key="1">
    <citation type="submission" date="2022-12" db="EMBL/GenBank/DDBJ databases">
        <title>Reference genome sequencing for broad-spectrum identification of bacterial and archaeal isolates by mass spectrometry.</title>
        <authorList>
            <person name="Sekiguchi Y."/>
            <person name="Tourlousse D.M."/>
        </authorList>
    </citation>
    <scope>NUCLEOTIDE SEQUENCE</scope>
    <source>
        <strain evidence="3">H2</strain>
    </source>
</reference>
<keyword evidence="4" id="KW-1185">Reference proteome</keyword>
<dbReference type="SUPFAM" id="SSF52172">
    <property type="entry name" value="CheY-like"/>
    <property type="match status" value="1"/>
</dbReference>
<comment type="caution">
    <text evidence="1">Lacks conserved residue(s) required for the propagation of feature annotation.</text>
</comment>
<accession>A0A9W6G337</accession>
<dbReference type="GO" id="GO:0000160">
    <property type="term" value="P:phosphorelay signal transduction system"/>
    <property type="evidence" value="ECO:0007669"/>
    <property type="project" value="InterPro"/>
</dbReference>
<dbReference type="RefSeq" id="WP_214187453.1">
    <property type="nucleotide sequence ID" value="NZ_BSDS01000002.1"/>
</dbReference>
<protein>
    <recommendedName>
        <fullName evidence="2">Response regulatory domain-containing protein</fullName>
    </recommendedName>
</protein>
<dbReference type="AlphaFoldDB" id="A0A9W6G337"/>
<comment type="caution">
    <text evidence="3">The sequence shown here is derived from an EMBL/GenBank/DDBJ whole genome shotgun (WGS) entry which is preliminary data.</text>
</comment>
<dbReference type="InterPro" id="IPR011006">
    <property type="entry name" value="CheY-like_superfamily"/>
</dbReference>
<evidence type="ECO:0000313" key="4">
    <source>
        <dbReference type="Proteomes" id="UP001144352"/>
    </source>
</evidence>
<dbReference type="PROSITE" id="PS50110">
    <property type="entry name" value="RESPONSE_REGULATORY"/>
    <property type="match status" value="1"/>
</dbReference>
<evidence type="ECO:0000313" key="3">
    <source>
        <dbReference type="EMBL" id="GLI39517.1"/>
    </source>
</evidence>
<dbReference type="EMBL" id="BSDS01000002">
    <property type="protein sequence ID" value="GLI39517.1"/>
    <property type="molecule type" value="Genomic_DNA"/>
</dbReference>
<dbReference type="Gene3D" id="3.40.50.2300">
    <property type="match status" value="1"/>
</dbReference>
<organism evidence="3 4">
    <name type="scientific">Geobacter hydrogenophilus</name>
    <dbReference type="NCBI Taxonomy" id="40983"/>
    <lineage>
        <taxon>Bacteria</taxon>
        <taxon>Pseudomonadati</taxon>
        <taxon>Thermodesulfobacteriota</taxon>
        <taxon>Desulfuromonadia</taxon>
        <taxon>Geobacterales</taxon>
        <taxon>Geobacteraceae</taxon>
        <taxon>Geobacter</taxon>
    </lineage>
</organism>
<feature type="domain" description="Response regulatory" evidence="2">
    <location>
        <begin position="5"/>
        <end position="122"/>
    </location>
</feature>
<evidence type="ECO:0000256" key="1">
    <source>
        <dbReference type="PROSITE-ProRule" id="PRU00169"/>
    </source>
</evidence>
<proteinExistence type="predicted"/>
<gene>
    <name evidence="3" type="ORF">GHYDROH2_30180</name>
</gene>
<name>A0A9W6G337_9BACT</name>
<dbReference type="InterPro" id="IPR001789">
    <property type="entry name" value="Sig_transdc_resp-reg_receiver"/>
</dbReference>